<dbReference type="Proteomes" id="UP000199448">
    <property type="component" value="Unassembled WGS sequence"/>
</dbReference>
<dbReference type="CDD" id="cd09895">
    <property type="entry name" value="NGN_SP_UpxY"/>
    <property type="match status" value="1"/>
</dbReference>
<sequence>MFSSRRLRLPALQSAYPYGDQIEKLRNEKNFMNWYALYTKPRWEKKVAKELEENGIECYCPTVTEVRQWSDRKKKVTTPLFKSYVFVRLTEKERARVFDVPGVVQYIFWLGKPAIIRDVEIETIKRWLEDDRVEDVEIGHLTPGDKITISSGSFKGQEAIIDKVGRKRLRLVLKSLECVVSVKVSEALE</sequence>
<dbReference type="InterPro" id="IPR036735">
    <property type="entry name" value="NGN_dom_sf"/>
</dbReference>
<accession>A0A1H5PGM2</accession>
<evidence type="ECO:0000313" key="6">
    <source>
        <dbReference type="Proteomes" id="UP000199448"/>
    </source>
</evidence>
<dbReference type="STRING" id="390640.SAMN04488034_11325"/>
<dbReference type="SUPFAM" id="SSF50104">
    <property type="entry name" value="Translation proteins SH3-like domain"/>
    <property type="match status" value="1"/>
</dbReference>
<dbReference type="RefSeq" id="WP_317039643.1">
    <property type="nucleotide sequence ID" value="NZ_FNGG01000013.1"/>
</dbReference>
<keyword evidence="1" id="KW-0889">Transcription antitermination</keyword>
<evidence type="ECO:0000259" key="4">
    <source>
        <dbReference type="SMART" id="SM00738"/>
    </source>
</evidence>
<evidence type="ECO:0000256" key="3">
    <source>
        <dbReference type="ARBA" id="ARBA00023163"/>
    </source>
</evidence>
<dbReference type="InterPro" id="IPR008991">
    <property type="entry name" value="Translation_prot_SH3-like_sf"/>
</dbReference>
<dbReference type="Pfam" id="PF02357">
    <property type="entry name" value="NusG"/>
    <property type="match status" value="1"/>
</dbReference>
<dbReference type="Gene3D" id="3.30.70.940">
    <property type="entry name" value="NusG, N-terminal domain"/>
    <property type="match status" value="1"/>
</dbReference>
<reference evidence="5 6" key="1">
    <citation type="submission" date="2016-10" db="EMBL/GenBank/DDBJ databases">
        <authorList>
            <person name="de Groot N.N."/>
        </authorList>
    </citation>
    <scope>NUCLEOTIDE SEQUENCE [LARGE SCALE GENOMIC DNA]</scope>
    <source>
        <strain evidence="5 6">DSM 23553</strain>
    </source>
</reference>
<dbReference type="GO" id="GO:0031564">
    <property type="term" value="P:transcription antitermination"/>
    <property type="evidence" value="ECO:0007669"/>
    <property type="project" value="UniProtKB-KW"/>
</dbReference>
<protein>
    <submittedName>
        <fullName evidence="5">Transcription antitermination factor NusG</fullName>
    </submittedName>
</protein>
<organism evidence="5 6">
    <name type="scientific">Salinimicrobium catena</name>
    <dbReference type="NCBI Taxonomy" id="390640"/>
    <lineage>
        <taxon>Bacteria</taxon>
        <taxon>Pseudomonadati</taxon>
        <taxon>Bacteroidota</taxon>
        <taxon>Flavobacteriia</taxon>
        <taxon>Flavobacteriales</taxon>
        <taxon>Flavobacteriaceae</taxon>
        <taxon>Salinimicrobium</taxon>
    </lineage>
</organism>
<evidence type="ECO:0000313" key="5">
    <source>
        <dbReference type="EMBL" id="SEF12177.1"/>
    </source>
</evidence>
<dbReference type="SMART" id="SM00738">
    <property type="entry name" value="NGN"/>
    <property type="match status" value="1"/>
</dbReference>
<dbReference type="GO" id="GO:0006354">
    <property type="term" value="P:DNA-templated transcription elongation"/>
    <property type="evidence" value="ECO:0007669"/>
    <property type="project" value="InterPro"/>
</dbReference>
<dbReference type="NCBIfam" id="NF033644">
    <property type="entry name" value="antiterm_UpxY"/>
    <property type="match status" value="1"/>
</dbReference>
<dbReference type="AlphaFoldDB" id="A0A1H5PGM2"/>
<dbReference type="EMBL" id="FNUG01000013">
    <property type="protein sequence ID" value="SEF12177.1"/>
    <property type="molecule type" value="Genomic_DNA"/>
</dbReference>
<proteinExistence type="predicted"/>
<evidence type="ECO:0000256" key="2">
    <source>
        <dbReference type="ARBA" id="ARBA00023015"/>
    </source>
</evidence>
<keyword evidence="3" id="KW-0804">Transcription</keyword>
<dbReference type="PANTHER" id="PTHR30265:SF4">
    <property type="entry name" value="KOW MOTIF FAMILY PROTEIN, EXPRESSED"/>
    <property type="match status" value="1"/>
</dbReference>
<dbReference type="InterPro" id="IPR043425">
    <property type="entry name" value="NusG-like"/>
</dbReference>
<evidence type="ECO:0000256" key="1">
    <source>
        <dbReference type="ARBA" id="ARBA00022814"/>
    </source>
</evidence>
<keyword evidence="2" id="KW-0805">Transcription regulation</keyword>
<dbReference type="PANTHER" id="PTHR30265">
    <property type="entry name" value="RHO-INTERACTING TRANSCRIPTION TERMINATION FACTOR NUSG"/>
    <property type="match status" value="1"/>
</dbReference>
<name>A0A1H5PGM2_9FLAO</name>
<feature type="domain" description="NusG-like N-terminal" evidence="4">
    <location>
        <begin position="31"/>
        <end position="128"/>
    </location>
</feature>
<dbReference type="SUPFAM" id="SSF82679">
    <property type="entry name" value="N-utilization substance G protein NusG, N-terminal domain"/>
    <property type="match status" value="1"/>
</dbReference>
<gene>
    <name evidence="5" type="ORF">SAMN04488034_11325</name>
</gene>
<keyword evidence="6" id="KW-1185">Reference proteome</keyword>
<dbReference type="InterPro" id="IPR006645">
    <property type="entry name" value="NGN-like_dom"/>
</dbReference>